<protein>
    <submittedName>
        <fullName evidence="1">Uncharacterized conserved protein</fullName>
    </submittedName>
</protein>
<dbReference type="STRING" id="1198449.ACAM_1535"/>
<gene>
    <name evidence="1" type="ORF">ACAM_1535</name>
</gene>
<accession>U3TI16</accession>
<reference evidence="1 2" key="1">
    <citation type="journal article" date="2013" name="Appl. Environ. Microbiol.">
        <title>Variation of the Virus-Related Elements within Syntenic Genomes of the Hyperthermophilic Archaeon Aeropyrum.</title>
        <authorList>
            <person name="Daifuku T."/>
            <person name="Yoshida T."/>
            <person name="Kitamura T."/>
            <person name="Kawaichi S."/>
            <person name="Inoue T."/>
            <person name="Nomura K."/>
            <person name="Yoshida Y."/>
            <person name="Kuno S."/>
            <person name="Sako Y."/>
        </authorList>
    </citation>
    <scope>NUCLEOTIDE SEQUENCE [LARGE SCALE GENOMIC DNA]</scope>
    <source>
        <strain evidence="1 2">SY1</strain>
    </source>
</reference>
<dbReference type="KEGG" id="acj:ACAM_1535"/>
<proteinExistence type="predicted"/>
<dbReference type="InterPro" id="IPR007841">
    <property type="entry name" value="UPF0210"/>
</dbReference>
<dbReference type="Pfam" id="PF05167">
    <property type="entry name" value="DUF711"/>
    <property type="match status" value="1"/>
</dbReference>
<dbReference type="SUPFAM" id="SSF51998">
    <property type="entry name" value="PFL-like glycyl radical enzymes"/>
    <property type="match status" value="1"/>
</dbReference>
<dbReference type="GeneID" id="17110735"/>
<dbReference type="PANTHER" id="PTHR37560:SF2">
    <property type="entry name" value="DUF711 DOMAIN-CONTAINING PROTEIN"/>
    <property type="match status" value="1"/>
</dbReference>
<dbReference type="PIRSF" id="PIRSF027893">
    <property type="entry name" value="UCP027893"/>
    <property type="match status" value="1"/>
</dbReference>
<name>U3TI16_9CREN</name>
<dbReference type="RefSeq" id="WP_022542270.1">
    <property type="nucleotide sequence ID" value="NC_022521.1"/>
</dbReference>
<dbReference type="InterPro" id="IPR014537">
    <property type="entry name" value="UCP027893"/>
</dbReference>
<sequence length="365" mass="38846">MADPGFKLRAITIHFEANADVGIIEDSVFKAKEVIDRVTAERGVEVWSLRAVLASGGNIAESVRRAAELEHLVEGEGVFINLGLHRASPSDFDAVNDILERGFFLSLALVEGSWEEARGYSRLIHSLSDKSPDLAVHIGLNPLGTGLLTPYFPLATSPGRARSVTAALLYPRFLLESFRTGGLSAVGDSIVYAARVSKEYTEAVAKAVGGSFAGVDLSVSPWMEESSLALVEEVAGVRLPEPGFAHGLRLVNETIADAASRLGKTVGFNEVQLPVAEDSKLKVRVAELETSARDLLRLSGVCLAGLDMAVTPASIDSVAGLFLDARAYSRTKGGVVGVRIIPIDGVEPGDEVFLKRFGEVPVIPL</sequence>
<keyword evidence="2" id="KW-1185">Reference proteome</keyword>
<dbReference type="Gene3D" id="3.20.70.20">
    <property type="match status" value="1"/>
</dbReference>
<dbReference type="PANTHER" id="PTHR37560">
    <property type="entry name" value="UPF0210 PROTEIN SPR0218"/>
    <property type="match status" value="1"/>
</dbReference>
<dbReference type="EMBL" id="AP012489">
    <property type="protein sequence ID" value="BAN91004.1"/>
    <property type="molecule type" value="Genomic_DNA"/>
</dbReference>
<dbReference type="eggNOG" id="arCOG04321">
    <property type="taxonomic scope" value="Archaea"/>
</dbReference>
<evidence type="ECO:0000313" key="1">
    <source>
        <dbReference type="EMBL" id="BAN91004.1"/>
    </source>
</evidence>
<dbReference type="AlphaFoldDB" id="U3TI16"/>
<dbReference type="Proteomes" id="UP000016887">
    <property type="component" value="Chromosome"/>
</dbReference>
<organism evidence="1 2">
    <name type="scientific">Aeropyrum camini SY1 = JCM 12091</name>
    <dbReference type="NCBI Taxonomy" id="1198449"/>
    <lineage>
        <taxon>Archaea</taxon>
        <taxon>Thermoproteota</taxon>
        <taxon>Thermoprotei</taxon>
        <taxon>Desulfurococcales</taxon>
        <taxon>Desulfurococcaceae</taxon>
        <taxon>Aeropyrum</taxon>
    </lineage>
</organism>
<evidence type="ECO:0000313" key="2">
    <source>
        <dbReference type="Proteomes" id="UP000016887"/>
    </source>
</evidence>